<dbReference type="PANTHER" id="PTHR43818">
    <property type="entry name" value="BCDNA.GH03377"/>
    <property type="match status" value="1"/>
</dbReference>
<dbReference type="PANTHER" id="PTHR43818:SF11">
    <property type="entry name" value="BCDNA.GH03377"/>
    <property type="match status" value="1"/>
</dbReference>
<evidence type="ECO:0000259" key="3">
    <source>
        <dbReference type="Pfam" id="PF22725"/>
    </source>
</evidence>
<dbReference type="RefSeq" id="WP_101354322.1">
    <property type="nucleotide sequence ID" value="NZ_PIQO01000007.1"/>
</dbReference>
<dbReference type="Gene3D" id="3.30.360.10">
    <property type="entry name" value="Dihydrodipicolinate Reductase, domain 2"/>
    <property type="match status" value="1"/>
</dbReference>
<reference evidence="4 5" key="1">
    <citation type="submission" date="2017-11" db="EMBL/GenBank/DDBJ databases">
        <title>Bacillus camelliae sp. nov., isolated from pu'er tea.</title>
        <authorList>
            <person name="Niu L."/>
        </authorList>
    </citation>
    <scope>NUCLEOTIDE SEQUENCE [LARGE SCALE GENOMIC DNA]</scope>
    <source>
        <strain evidence="4 5">7578-1</strain>
    </source>
</reference>
<organism evidence="4 5">
    <name type="scientific">Heyndrickxia camelliae</name>
    <dbReference type="NCBI Taxonomy" id="1707093"/>
    <lineage>
        <taxon>Bacteria</taxon>
        <taxon>Bacillati</taxon>
        <taxon>Bacillota</taxon>
        <taxon>Bacilli</taxon>
        <taxon>Bacillales</taxon>
        <taxon>Bacillaceae</taxon>
        <taxon>Heyndrickxia</taxon>
    </lineage>
</organism>
<dbReference type="SUPFAM" id="SSF51735">
    <property type="entry name" value="NAD(P)-binding Rossmann-fold domains"/>
    <property type="match status" value="1"/>
</dbReference>
<dbReference type="InterPro" id="IPR036291">
    <property type="entry name" value="NAD(P)-bd_dom_sf"/>
</dbReference>
<proteinExistence type="predicted"/>
<protein>
    <submittedName>
        <fullName evidence="4">Gfo/Idh/MocA family oxidoreductase</fullName>
    </submittedName>
</protein>
<gene>
    <name evidence="4" type="ORF">CWO92_11365</name>
</gene>
<feature type="domain" description="GFO/IDH/MocA-like oxidoreductase" evidence="3">
    <location>
        <begin position="137"/>
        <end position="256"/>
    </location>
</feature>
<evidence type="ECO:0000256" key="1">
    <source>
        <dbReference type="ARBA" id="ARBA00023002"/>
    </source>
</evidence>
<dbReference type="InterPro" id="IPR000683">
    <property type="entry name" value="Gfo/Idh/MocA-like_OxRdtase_N"/>
</dbReference>
<keyword evidence="5" id="KW-1185">Reference proteome</keyword>
<dbReference type="Pfam" id="PF22725">
    <property type="entry name" value="GFO_IDH_MocA_C3"/>
    <property type="match status" value="1"/>
</dbReference>
<dbReference type="AlphaFoldDB" id="A0A2N3LK21"/>
<keyword evidence="1" id="KW-0560">Oxidoreductase</keyword>
<evidence type="ECO:0000313" key="5">
    <source>
        <dbReference type="Proteomes" id="UP000233440"/>
    </source>
</evidence>
<name>A0A2N3LK21_9BACI</name>
<dbReference type="OrthoDB" id="9815825at2"/>
<dbReference type="SUPFAM" id="SSF55347">
    <property type="entry name" value="Glyceraldehyde-3-phosphate dehydrogenase-like, C-terminal domain"/>
    <property type="match status" value="1"/>
</dbReference>
<evidence type="ECO:0000259" key="2">
    <source>
        <dbReference type="Pfam" id="PF01408"/>
    </source>
</evidence>
<dbReference type="InterPro" id="IPR050463">
    <property type="entry name" value="Gfo/Idh/MocA_oxidrdct_glycsds"/>
</dbReference>
<feature type="domain" description="Gfo/Idh/MocA-like oxidoreductase N-terminal" evidence="2">
    <location>
        <begin position="8"/>
        <end position="126"/>
    </location>
</feature>
<dbReference type="Proteomes" id="UP000233440">
    <property type="component" value="Unassembled WGS sequence"/>
</dbReference>
<dbReference type="GO" id="GO:0016491">
    <property type="term" value="F:oxidoreductase activity"/>
    <property type="evidence" value="ECO:0007669"/>
    <property type="project" value="UniProtKB-KW"/>
</dbReference>
<dbReference type="GO" id="GO:0000166">
    <property type="term" value="F:nucleotide binding"/>
    <property type="evidence" value="ECO:0007669"/>
    <property type="project" value="InterPro"/>
</dbReference>
<accession>A0A2N3LK21</accession>
<comment type="caution">
    <text evidence="4">The sequence shown here is derived from an EMBL/GenBank/DDBJ whole genome shotgun (WGS) entry which is preliminary data.</text>
</comment>
<dbReference type="InterPro" id="IPR055170">
    <property type="entry name" value="GFO_IDH_MocA-like_dom"/>
</dbReference>
<dbReference type="EMBL" id="PIQO01000007">
    <property type="protein sequence ID" value="PKR84956.1"/>
    <property type="molecule type" value="Genomic_DNA"/>
</dbReference>
<sequence length="322" mass="36218">MGKTDSLVNVGIVGLGAVGERLLWQFVKHPQTVVAAICDTNTKRIKELQEKLDSVKIYTNYQKLISDASIDLVYIAVPPKFHHPIVVEAAKAGKHILCEKPLANSLIEAEAMTEAVERANVINAMNFPLPYSNAVHTFKEKWKSGNIGSLKRVELTMHFPQWPRAWQQNPWIAGREQGGFIREITPHYIQVMQDLFGEITYEQSFIEYPDNPEQCETGVIAKLRLEDGTPVVIDGISGIGRKEEISFKLYGEKGTLALKNWGQLEGETNEQSVFPIEVAENNEHQDLISEIIKSMEGKDAKLVSLKDGYKVQKVLEQLLQHV</sequence>
<dbReference type="Pfam" id="PF01408">
    <property type="entry name" value="GFO_IDH_MocA"/>
    <property type="match status" value="1"/>
</dbReference>
<evidence type="ECO:0000313" key="4">
    <source>
        <dbReference type="EMBL" id="PKR84956.1"/>
    </source>
</evidence>
<dbReference type="Gene3D" id="3.40.50.720">
    <property type="entry name" value="NAD(P)-binding Rossmann-like Domain"/>
    <property type="match status" value="1"/>
</dbReference>